<evidence type="ECO:0000313" key="5">
    <source>
        <dbReference type="Proteomes" id="UP000283805"/>
    </source>
</evidence>
<accession>A0A3R7D734</accession>
<organism evidence="4 5">
    <name type="scientific">Halopiger aswanensis</name>
    <dbReference type="NCBI Taxonomy" id="148449"/>
    <lineage>
        <taxon>Archaea</taxon>
        <taxon>Methanobacteriati</taxon>
        <taxon>Methanobacteriota</taxon>
        <taxon>Stenosarchaea group</taxon>
        <taxon>Halobacteria</taxon>
        <taxon>Halobacteriales</taxon>
        <taxon>Natrialbaceae</taxon>
        <taxon>Halopiger</taxon>
    </lineage>
</organism>
<proteinExistence type="predicted"/>
<evidence type="ECO:0000256" key="1">
    <source>
        <dbReference type="SAM" id="MobiDB-lite"/>
    </source>
</evidence>
<protein>
    <recommendedName>
        <fullName evidence="3">DUF8060 domain-containing protein</fullName>
    </recommendedName>
</protein>
<feature type="transmembrane region" description="Helical" evidence="2">
    <location>
        <begin position="89"/>
        <end position="111"/>
    </location>
</feature>
<dbReference type="Pfam" id="PF26256">
    <property type="entry name" value="DUF8060"/>
    <property type="match status" value="1"/>
</dbReference>
<sequence>MTETASTSTETPAESNAERDVIRGDADSSDETEPASAPQSNRLERETILRYLTWTALGVCSLLAIYALLQFYGSVTETIDLWVKPRHQPLIHAAFNLVVLLGSLIGISLLVRELD</sequence>
<name>A0A3R7D734_9EURY</name>
<reference evidence="4 5" key="1">
    <citation type="submission" date="2018-09" db="EMBL/GenBank/DDBJ databases">
        <title>Genomic Encyclopedia of Archaeal and Bacterial Type Strains, Phase II (KMG-II): from individual species to whole genera.</title>
        <authorList>
            <person name="Goeker M."/>
        </authorList>
    </citation>
    <scope>NUCLEOTIDE SEQUENCE [LARGE SCALE GENOMIC DNA]</scope>
    <source>
        <strain evidence="4 5">DSM 13151</strain>
    </source>
</reference>
<dbReference type="Proteomes" id="UP000283805">
    <property type="component" value="Unassembled WGS sequence"/>
</dbReference>
<gene>
    <name evidence="4" type="ORF">ATJ93_4361</name>
</gene>
<feature type="transmembrane region" description="Helical" evidence="2">
    <location>
        <begin position="48"/>
        <end position="69"/>
    </location>
</feature>
<comment type="caution">
    <text evidence="4">The sequence shown here is derived from an EMBL/GenBank/DDBJ whole genome shotgun (WGS) entry which is preliminary data.</text>
</comment>
<dbReference type="RefSeq" id="WP_120246673.1">
    <property type="nucleotide sequence ID" value="NZ_RAPO01000006.1"/>
</dbReference>
<feature type="compositionally biased region" description="Basic and acidic residues" evidence="1">
    <location>
        <begin position="16"/>
        <end position="26"/>
    </location>
</feature>
<feature type="region of interest" description="Disordered" evidence="1">
    <location>
        <begin position="1"/>
        <end position="41"/>
    </location>
</feature>
<keyword evidence="5" id="KW-1185">Reference proteome</keyword>
<keyword evidence="2" id="KW-0472">Membrane</keyword>
<keyword evidence="2" id="KW-0812">Transmembrane</keyword>
<feature type="domain" description="DUF8060" evidence="3">
    <location>
        <begin position="3"/>
        <end position="114"/>
    </location>
</feature>
<evidence type="ECO:0000259" key="3">
    <source>
        <dbReference type="Pfam" id="PF26256"/>
    </source>
</evidence>
<dbReference type="EMBL" id="RAPO01000006">
    <property type="protein sequence ID" value="RKD88047.1"/>
    <property type="molecule type" value="Genomic_DNA"/>
</dbReference>
<feature type="compositionally biased region" description="Low complexity" evidence="1">
    <location>
        <begin position="1"/>
        <end position="15"/>
    </location>
</feature>
<dbReference type="AlphaFoldDB" id="A0A3R7D734"/>
<evidence type="ECO:0000256" key="2">
    <source>
        <dbReference type="SAM" id="Phobius"/>
    </source>
</evidence>
<evidence type="ECO:0000313" key="4">
    <source>
        <dbReference type="EMBL" id="RKD88047.1"/>
    </source>
</evidence>
<keyword evidence="2" id="KW-1133">Transmembrane helix</keyword>
<dbReference type="OrthoDB" id="307104at2157"/>
<dbReference type="InterPro" id="IPR058373">
    <property type="entry name" value="DUF8060"/>
</dbReference>